<gene>
    <name evidence="1" type="ORF">QV03_03720</name>
</gene>
<evidence type="ECO:0000313" key="2">
    <source>
        <dbReference type="Proteomes" id="UP000092643"/>
    </source>
</evidence>
<dbReference type="AlphaFoldDB" id="A0A1A7PA02"/>
<name>A0A1A7PA02_9PAST</name>
<proteinExistence type="predicted"/>
<sequence>MDTKNLEARLEKLEQQIQKRIDRQNLFATIISHQLEQLSLNTHLLISLLPPSVDLEPLSQFYLKQIEDYQQLKQQLSPDDDTGRDYLNTLITDLQQIHCQLTEKN</sequence>
<dbReference type="Proteomes" id="UP000092643">
    <property type="component" value="Unassembled WGS sequence"/>
</dbReference>
<dbReference type="PATRIC" id="fig|750.21.peg.342"/>
<evidence type="ECO:0000313" key="1">
    <source>
        <dbReference type="EMBL" id="OBW99297.1"/>
    </source>
</evidence>
<dbReference type="RefSeq" id="WP_039088910.1">
    <property type="nucleotide sequence ID" value="NZ_JBLODI010000003.1"/>
</dbReference>
<accession>A0A1A7PA02</accession>
<dbReference type="EMBL" id="JTJO01000023">
    <property type="protein sequence ID" value="OBW99297.1"/>
    <property type="molecule type" value="Genomic_DNA"/>
</dbReference>
<organism evidence="1 2">
    <name type="scientific">Gallibacterium anatis</name>
    <dbReference type="NCBI Taxonomy" id="750"/>
    <lineage>
        <taxon>Bacteria</taxon>
        <taxon>Pseudomonadati</taxon>
        <taxon>Pseudomonadota</taxon>
        <taxon>Gammaproteobacteria</taxon>
        <taxon>Pasteurellales</taxon>
        <taxon>Pasteurellaceae</taxon>
        <taxon>Gallibacterium</taxon>
    </lineage>
</organism>
<reference evidence="1 2" key="1">
    <citation type="submission" date="2014-11" db="EMBL/GenBank/DDBJ databases">
        <title>Pan-genome of Gallibacterium spp.</title>
        <authorList>
            <person name="Kudirkiene E."/>
            <person name="Bojesen A.M."/>
        </authorList>
    </citation>
    <scope>NUCLEOTIDE SEQUENCE [LARGE SCALE GENOMIC DNA]</scope>
    <source>
        <strain evidence="1 2">F 279</strain>
    </source>
</reference>
<comment type="caution">
    <text evidence="1">The sequence shown here is derived from an EMBL/GenBank/DDBJ whole genome shotgun (WGS) entry which is preliminary data.</text>
</comment>
<protein>
    <submittedName>
        <fullName evidence="1">Uncharacterized protein</fullName>
    </submittedName>
</protein>